<dbReference type="RefSeq" id="WP_212516070.1">
    <property type="nucleotide sequence ID" value="NZ_JAGSOH010000002.1"/>
</dbReference>
<dbReference type="EMBL" id="JAGSOH010000002">
    <property type="protein sequence ID" value="MBR7824917.1"/>
    <property type="molecule type" value="Genomic_DNA"/>
</dbReference>
<comment type="caution">
    <text evidence="1">The sequence shown here is derived from an EMBL/GenBank/DDBJ whole genome shotgun (WGS) entry which is preliminary data.</text>
</comment>
<sequence length="248" mass="27282">MHWTHRYDAVAADPAAYDEHAPKKVDEASLAEFGRTHLSHFHIPAIPIPGLSTLEKKLVFFICDHTGAPNPFHALERMTGDCVELERVEKIWQAGYQDLSARIDELRAVAGRLTPEWQGPEADRFEPALSVYLDELDALAGCVRTTWECVRAVRSEAQLAEGTIQMLINILIGSLGGLLVAEFVTAGTVTPVAAAQAQVELAYVAKKIAFLGGKLNMVQSDVTKILDAVRGFKRLEAMRFIFDLAAIE</sequence>
<proteinExistence type="predicted"/>
<dbReference type="Proteomes" id="UP000676325">
    <property type="component" value="Unassembled WGS sequence"/>
</dbReference>
<name>A0A941E6X6_9ACTN</name>
<evidence type="ECO:0000313" key="1">
    <source>
        <dbReference type="EMBL" id="MBR7824917.1"/>
    </source>
</evidence>
<keyword evidence="2" id="KW-1185">Reference proteome</keyword>
<gene>
    <name evidence="1" type="ORF">KDK95_01250</name>
</gene>
<organism evidence="1 2">
    <name type="scientific">Actinospica acidithermotolerans</name>
    <dbReference type="NCBI Taxonomy" id="2828514"/>
    <lineage>
        <taxon>Bacteria</taxon>
        <taxon>Bacillati</taxon>
        <taxon>Actinomycetota</taxon>
        <taxon>Actinomycetes</taxon>
        <taxon>Catenulisporales</taxon>
        <taxon>Actinospicaceae</taxon>
        <taxon>Actinospica</taxon>
    </lineage>
</organism>
<accession>A0A941E6X6</accession>
<evidence type="ECO:0000313" key="2">
    <source>
        <dbReference type="Proteomes" id="UP000676325"/>
    </source>
</evidence>
<protein>
    <submittedName>
        <fullName evidence="1">Uncharacterized protein</fullName>
    </submittedName>
</protein>
<reference evidence="1" key="1">
    <citation type="submission" date="2021-04" db="EMBL/GenBank/DDBJ databases">
        <title>Genome based classification of Actinospica acidithermotolerans sp. nov., an actinobacterium isolated from an Indonesian hot spring.</title>
        <authorList>
            <person name="Kusuma A.B."/>
            <person name="Putra K.E."/>
            <person name="Nafisah S."/>
            <person name="Loh J."/>
            <person name="Nouioui I."/>
            <person name="Goodfellow M."/>
        </authorList>
    </citation>
    <scope>NUCLEOTIDE SEQUENCE</scope>
    <source>
        <strain evidence="1">MGRD01-02</strain>
    </source>
</reference>
<dbReference type="AlphaFoldDB" id="A0A941E6X6"/>